<evidence type="ECO:0000313" key="4">
    <source>
        <dbReference type="Proteomes" id="UP001446205"/>
    </source>
</evidence>
<dbReference type="InterPro" id="IPR045063">
    <property type="entry name" value="Dynamin_N"/>
</dbReference>
<dbReference type="InterPro" id="IPR027417">
    <property type="entry name" value="P-loop_NTPase"/>
</dbReference>
<reference evidence="3 4" key="1">
    <citation type="submission" date="2024-04" db="EMBL/GenBank/DDBJ databases">
        <authorList>
            <person name="Abashina T."/>
            <person name="Shaikin A."/>
        </authorList>
    </citation>
    <scope>NUCLEOTIDE SEQUENCE [LARGE SCALE GENOMIC DNA]</scope>
    <source>
        <strain evidence="3 4">AAFK</strain>
    </source>
</reference>
<evidence type="ECO:0000259" key="2">
    <source>
        <dbReference type="Pfam" id="PF00350"/>
    </source>
</evidence>
<evidence type="ECO:0000256" key="1">
    <source>
        <dbReference type="SAM" id="Coils"/>
    </source>
</evidence>
<proteinExistence type="predicted"/>
<dbReference type="Pfam" id="PF00350">
    <property type="entry name" value="Dynamin_N"/>
    <property type="match status" value="1"/>
</dbReference>
<comment type="caution">
    <text evidence="3">The sequence shown here is derived from an EMBL/GenBank/DDBJ whole genome shotgun (WGS) entry which is preliminary data.</text>
</comment>
<protein>
    <submittedName>
        <fullName evidence="3">Dynamin family protein</fullName>
    </submittedName>
</protein>
<sequence length="657" mass="73627">MQQPILDQLNAFNGWRGQVAGLIQQLEEQLALTGLLPGSSLLRLGNLAHAIANDSVRAAFVGEFSRGKSELINALFFSEFGGRLLPSSSGQTTMCPVEIQHAGLGVPGLRLLPITSRALDHTIQDLKRSQSIWRKLPLLLDQPAQRNAALKQLTDTSCVALEEARKIGLCPPLNQTPRNRQHSICPSCGLGKVQIPRWRHAIINLPHPILAAGLNILDTPGLNAIGAEPELTLSMLMEANAVIFILSADTGVTHSDLDIWENYIASNPRQNHLVVLNKIDTLWDELKAPAEIEREIAVQVARTAERLGIDARQVIAVSAQKALIGRVKNQAALIEQSRIEALEDAIARQLIPARRERICHEVRDTLGRLLSEHQVLLKGQIHELEQNLASLTDLKSNGESKVPALLAQHQRAISRFEDERSRFEKKKRELLEQAGSQLFAPLDPVGLDLIISNAKNEMLSAWTTAGIQERLRRFFTEAMDRFDLALNGVERLSSLMLACYSDLEQRHGLSHLDALPYAILPRRAELQEMAEQYERFGKRLEIAVNTQSTVVRKAFLTVAQRTRDFVAETLVQARTWVDEAITIMESQMERHMQRIQQQVQTLQDIEQVLDNLDTRITQVRAEIAERQAQQQRSKQIYLSLKALLEDQERTEAVRTSA</sequence>
<feature type="coiled-coil region" evidence="1">
    <location>
        <begin position="381"/>
        <end position="433"/>
    </location>
</feature>
<dbReference type="PANTHER" id="PTHR43681:SF1">
    <property type="entry name" value="SARCALUMENIN"/>
    <property type="match status" value="1"/>
</dbReference>
<dbReference type="InterPro" id="IPR051943">
    <property type="entry name" value="TRAFAC_Dynamin-like_GTPase"/>
</dbReference>
<accession>A0ABU9D8C9</accession>
<dbReference type="SUPFAM" id="SSF52540">
    <property type="entry name" value="P-loop containing nucleoside triphosphate hydrolases"/>
    <property type="match status" value="1"/>
</dbReference>
<gene>
    <name evidence="3" type="ORF">WOB96_08370</name>
</gene>
<organism evidence="3 4">
    <name type="scientific">Thermithiobacillus plumbiphilus</name>
    <dbReference type="NCBI Taxonomy" id="1729899"/>
    <lineage>
        <taxon>Bacteria</taxon>
        <taxon>Pseudomonadati</taxon>
        <taxon>Pseudomonadota</taxon>
        <taxon>Acidithiobacillia</taxon>
        <taxon>Acidithiobacillales</taxon>
        <taxon>Thermithiobacillaceae</taxon>
        <taxon>Thermithiobacillus</taxon>
    </lineage>
</organism>
<name>A0ABU9D8C9_9PROT</name>
<evidence type="ECO:0000313" key="3">
    <source>
        <dbReference type="EMBL" id="MEK8089783.1"/>
    </source>
</evidence>
<feature type="domain" description="Dynamin N-terminal" evidence="2">
    <location>
        <begin position="59"/>
        <end position="278"/>
    </location>
</feature>
<dbReference type="Proteomes" id="UP001446205">
    <property type="component" value="Unassembled WGS sequence"/>
</dbReference>
<dbReference type="PANTHER" id="PTHR43681">
    <property type="entry name" value="TRANSMEMBRANE GTPASE FZO"/>
    <property type="match status" value="1"/>
</dbReference>
<dbReference type="Gene3D" id="3.40.50.300">
    <property type="entry name" value="P-loop containing nucleotide triphosphate hydrolases"/>
    <property type="match status" value="1"/>
</dbReference>
<keyword evidence="4" id="KW-1185">Reference proteome</keyword>
<feature type="coiled-coil region" evidence="1">
    <location>
        <begin position="585"/>
        <end position="629"/>
    </location>
</feature>
<dbReference type="EMBL" id="JBBPCO010000007">
    <property type="protein sequence ID" value="MEK8089783.1"/>
    <property type="molecule type" value="Genomic_DNA"/>
</dbReference>
<keyword evidence="1" id="KW-0175">Coiled coil</keyword>
<dbReference type="RefSeq" id="WP_341370840.1">
    <property type="nucleotide sequence ID" value="NZ_JBBPCO010000007.1"/>
</dbReference>